<dbReference type="GO" id="GO:0015031">
    <property type="term" value="P:protein transport"/>
    <property type="evidence" value="ECO:0007669"/>
    <property type="project" value="UniProtKB-KW"/>
</dbReference>
<feature type="region of interest" description="Disordered" evidence="8">
    <location>
        <begin position="158"/>
        <end position="180"/>
    </location>
</feature>
<feature type="compositionally biased region" description="Basic and acidic residues" evidence="8">
    <location>
        <begin position="1013"/>
        <end position="1022"/>
    </location>
</feature>
<keyword evidence="7" id="KW-0175">Coiled coil</keyword>
<dbReference type="PANTHER" id="PTHR12965">
    <property type="entry name" value="VACUOLAR PROTEIN SORTING 54"/>
    <property type="match status" value="1"/>
</dbReference>
<evidence type="ECO:0000256" key="4">
    <source>
        <dbReference type="ARBA" id="ARBA00022448"/>
    </source>
</evidence>
<feature type="compositionally biased region" description="Low complexity" evidence="8">
    <location>
        <begin position="985"/>
        <end position="1011"/>
    </location>
</feature>
<feature type="compositionally biased region" description="Acidic residues" evidence="8">
    <location>
        <begin position="618"/>
        <end position="635"/>
    </location>
</feature>
<keyword evidence="4" id="KW-0813">Transport</keyword>
<feature type="compositionally biased region" description="Basic and acidic residues" evidence="8">
    <location>
        <begin position="1618"/>
        <end position="1627"/>
    </location>
</feature>
<feature type="region of interest" description="Disordered" evidence="8">
    <location>
        <begin position="1618"/>
        <end position="1661"/>
    </location>
</feature>
<evidence type="ECO:0000256" key="1">
    <source>
        <dbReference type="ARBA" id="ARBA00004601"/>
    </source>
</evidence>
<dbReference type="Pfam" id="PF07928">
    <property type="entry name" value="Vps54"/>
    <property type="match status" value="1"/>
</dbReference>
<feature type="region of interest" description="Disordered" evidence="8">
    <location>
        <begin position="192"/>
        <end position="248"/>
    </location>
</feature>
<accession>A0A0G4G923</accession>
<evidence type="ECO:0000256" key="2">
    <source>
        <dbReference type="ARBA" id="ARBA00009150"/>
    </source>
</evidence>
<protein>
    <recommendedName>
        <fullName evidence="3">Vacuolar protein sorting-associated protein 54</fullName>
    </recommendedName>
</protein>
<feature type="compositionally biased region" description="Low complexity" evidence="8">
    <location>
        <begin position="164"/>
        <end position="180"/>
    </location>
</feature>
<proteinExistence type="inferred from homology"/>
<evidence type="ECO:0000256" key="6">
    <source>
        <dbReference type="ARBA" id="ARBA00023034"/>
    </source>
</evidence>
<evidence type="ECO:0000259" key="10">
    <source>
        <dbReference type="Pfam" id="PF10475"/>
    </source>
</evidence>
<dbReference type="PANTHER" id="PTHR12965:SF0">
    <property type="entry name" value="VACUOLAR PROTEIN SORTING-ASSOCIATED PROTEIN 54"/>
    <property type="match status" value="1"/>
</dbReference>
<sequence length="1819" mass="190634">MSSSFERTRGPPFPRHGRSFGSFSGAQGDGDGDGRKLLSLSEILNSPGSESLKLWDLFQDTLRHLEMSDRVQGGAGASGAGGDPLAAVSHVGSGITIEDFKPFLSHVGQELGTFATLLPPQARVTQGHDGVHRGLAASPLASGFGAAASSAISPVRRLRGNATSPSPGAGPSSGSSSSSAFPFVSVRSQVGMGTGAVSPLPPNRRAPPGGRGERTVGSASFHTLPVRQPSGSDLGPSPSARGHSDASHTFKVVPQTYFREDFEISKHSIFKQPLKAAVVQQEKLTADLDLIEVALFEQIRDRFQPLMAAVGDLEQKQKDVKESLEAASKLREELRVWTEVKVTRRLRLAALARRRERIATLCRLAQSLHTVRQLRPTLQLLVSSQDFPTALQLLSSSSTVLSQQLKGVKLAASFERQIEEVVENLDQMLETDFVLKTRPVLNTEGSPVRPPLEAPPTSPVSGWEWGWAAASVVLENDEVRCPCWCSTRVSDLSLDSRLPRFCEAPACLSVCATGNPRTSGTVALDCEKLQRLLLGLRGRRLVQQSLLASRDVILRQTRKALRNVAARRCLMLRGQQRRQKTRGLGGSPRRSGTGTETSADPTDVGGASEQGGAAGGDADGEGDGEGEAEGDEGEGGGEKLTAVNVGSEVLRLPTDAFLSLWASLLGYTLSVARRYEGLAGCVVSSLCQAAAENIRASVVASAEGRGAKVQGPPPHQEILGVCMAGVDMFRSADLILNHLLSRCVGVLTGRQPSLGTAPSSSSSDGLEEEGPRGSGEEEFEGSGQQERARKEFSQIFSMTEVALDGARAILEKTRCSVLVAAETLLNSRPDLWEGEAKTLETGESGPKDAGTNSVGGPGTPGSLAGFPSPSRTLGGESPGSSGRSAAAVAAAGSSGVGRDPFGDAKRRAREALYAGLGTDGGPGGGAKGSTAAGGTLRVHLYDTAKNLLEEFHQSRVASLSLLLSEERWERVEIPSGFSGVLAPLVSPPSTSSSSKPAAAGAGVAGHSAGVSGREGEGDGKASKSFREFRSWISSLPSSSSCPSASSASPHIGQSAEGEEEPPSSSSSSAASAAETSSASRAEVSFIAEGPGKQIGICLVPGVGEGPDGPFDRGNGGEGGPSVIDPGDGGGTGGGKGAVFLPVSAALALIQTAREYWDFAGLFPCVVGETLQRLLHLFKLFNKLTLQLVLGGGAVAQRDRDREGGAGTQGRLKRITAQNLAVCSQSLGLLASLLPKLHPAFSVPLRAERRRLRIVEERLGSIRAHVTAVARGGSAGSLGRKVEGQGSEETGGDLLAGFSAELGGVALEFEEHRSKVLQKLADLLVERWEFHSNKWLIVHPHLLPSTLSDGEVVQVRVAVVGGERHSGALENGGTSHEAETESHVELPPPHSFVTAFAKDASAMHKVLSKNLPAPQLRGVFMRAFHEMSQRLESAFASERERLESLRGGNQTSSACAETGDREREREVTERERVDRSASVPVAESGGPLLSPSAKTTSTHVSASAAAGGGGGARHVRPVSPAVSASASQPAPSPSPPPSPAAVHPSGGVPPPSVSSEKMMEGSTADANEKERESAPETSGDEKRRDEEKKEKEEKEKGGGGRFRMNFADYKFPQLAWRREKDKGEKEQQADPVAASGPRRSLPGGEDPEGAAEKEGEGQPRLRLKSLDTGRYAADVAHLYLSLSQTLLSQSRGSGTLLRTPLENFISDILATFVGEAAAIAAASSSFTDVDERADGEEGGAFPMGRELREEILRAALTAAQAEQQQHEGVEAEGAVLSEQRGEGVSSVYMPGEIGGAESLLSPPCYKVVKAVTLVVPFACR</sequence>
<feature type="region of interest" description="Disordered" evidence="8">
    <location>
        <begin position="1"/>
        <end position="36"/>
    </location>
</feature>
<dbReference type="GO" id="GO:0005829">
    <property type="term" value="C:cytosol"/>
    <property type="evidence" value="ECO:0007669"/>
    <property type="project" value="GOC"/>
</dbReference>
<feature type="region of interest" description="Disordered" evidence="8">
    <location>
        <begin position="753"/>
        <end position="788"/>
    </location>
</feature>
<dbReference type="EMBL" id="CDMZ01000993">
    <property type="protein sequence ID" value="CEM25322.1"/>
    <property type="molecule type" value="Genomic_DNA"/>
</dbReference>
<feature type="compositionally biased region" description="Low complexity" evidence="8">
    <location>
        <begin position="874"/>
        <end position="893"/>
    </location>
</feature>
<organism evidence="11">
    <name type="scientific">Chromera velia CCMP2878</name>
    <dbReference type="NCBI Taxonomy" id="1169474"/>
    <lineage>
        <taxon>Eukaryota</taxon>
        <taxon>Sar</taxon>
        <taxon>Alveolata</taxon>
        <taxon>Colpodellida</taxon>
        <taxon>Chromeraceae</taxon>
        <taxon>Chromera</taxon>
    </lineage>
</organism>
<feature type="region of interest" description="Disordered" evidence="8">
    <location>
        <begin position="837"/>
        <end position="903"/>
    </location>
</feature>
<feature type="compositionally biased region" description="Basic and acidic residues" evidence="8">
    <location>
        <begin position="1457"/>
        <end position="1474"/>
    </location>
</feature>
<feature type="region of interest" description="Disordered" evidence="8">
    <location>
        <begin position="575"/>
        <end position="639"/>
    </location>
</feature>
<feature type="domain" description="Vacuolar protein sorting-associated protein 54 N-terminal" evidence="10">
    <location>
        <begin position="253"/>
        <end position="433"/>
    </location>
</feature>
<dbReference type="GO" id="GO:0042147">
    <property type="term" value="P:retrograde transport, endosome to Golgi"/>
    <property type="evidence" value="ECO:0007669"/>
    <property type="project" value="InterPro"/>
</dbReference>
<dbReference type="GO" id="GO:0019905">
    <property type="term" value="F:syntaxin binding"/>
    <property type="evidence" value="ECO:0007669"/>
    <property type="project" value="TreeGrafter"/>
</dbReference>
<feature type="region of interest" description="Disordered" evidence="8">
    <location>
        <begin position="985"/>
        <end position="1022"/>
    </location>
</feature>
<evidence type="ECO:0000256" key="8">
    <source>
        <dbReference type="SAM" id="MobiDB-lite"/>
    </source>
</evidence>
<feature type="compositionally biased region" description="Low complexity" evidence="8">
    <location>
        <begin position="1516"/>
        <end position="1528"/>
    </location>
</feature>
<feature type="region of interest" description="Disordered" evidence="8">
    <location>
        <begin position="1035"/>
        <end position="1074"/>
    </location>
</feature>
<keyword evidence="6" id="KW-0333">Golgi apparatus</keyword>
<feature type="domain" description="Vacuolar protein sorting-associated protein 54 C-terminal" evidence="9">
    <location>
        <begin position="1139"/>
        <end position="1243"/>
    </location>
</feature>
<dbReference type="VEuPathDB" id="CryptoDB:Cvel_602"/>
<dbReference type="GO" id="GO:0006896">
    <property type="term" value="P:Golgi to vacuole transport"/>
    <property type="evidence" value="ECO:0007669"/>
    <property type="project" value="TreeGrafter"/>
</dbReference>
<feature type="compositionally biased region" description="Gly residues" evidence="8">
    <location>
        <begin position="608"/>
        <end position="617"/>
    </location>
</feature>
<feature type="region of interest" description="Disordered" evidence="8">
    <location>
        <begin position="1441"/>
        <end position="1603"/>
    </location>
</feature>
<feature type="compositionally biased region" description="Low complexity" evidence="8">
    <location>
        <begin position="1062"/>
        <end position="1074"/>
    </location>
</feature>
<feature type="compositionally biased region" description="Low complexity" evidence="8">
    <location>
        <begin position="1035"/>
        <end position="1049"/>
    </location>
</feature>
<keyword evidence="5" id="KW-0653">Protein transport</keyword>
<evidence type="ECO:0000313" key="11">
    <source>
        <dbReference type="EMBL" id="CEM25322.1"/>
    </source>
</evidence>
<feature type="region of interest" description="Disordered" evidence="8">
    <location>
        <begin position="1105"/>
        <end position="1130"/>
    </location>
</feature>
<dbReference type="InterPro" id="IPR019515">
    <property type="entry name" value="VPS54_N"/>
</dbReference>
<evidence type="ECO:0000256" key="7">
    <source>
        <dbReference type="ARBA" id="ARBA00023054"/>
    </source>
</evidence>
<feature type="region of interest" description="Disordered" evidence="8">
    <location>
        <begin position="1364"/>
        <end position="1386"/>
    </location>
</feature>
<comment type="subcellular location">
    <subcellularLocation>
        <location evidence="1">Golgi apparatus</location>
        <location evidence="1">trans-Golgi network</location>
    </subcellularLocation>
</comment>
<feature type="compositionally biased region" description="Polar residues" evidence="8">
    <location>
        <begin position="590"/>
        <end position="600"/>
    </location>
</feature>
<name>A0A0G4G923_9ALVE</name>
<comment type="similarity">
    <text evidence="2">Belongs to the VPS54 family.</text>
</comment>
<dbReference type="GO" id="GO:0000938">
    <property type="term" value="C:GARP complex"/>
    <property type="evidence" value="ECO:0007669"/>
    <property type="project" value="InterPro"/>
</dbReference>
<dbReference type="InterPro" id="IPR039745">
    <property type="entry name" value="Vps54"/>
</dbReference>
<evidence type="ECO:0000256" key="5">
    <source>
        <dbReference type="ARBA" id="ARBA00022927"/>
    </source>
</evidence>
<gene>
    <name evidence="11" type="ORF">Cvel_602</name>
</gene>
<evidence type="ECO:0000256" key="3">
    <source>
        <dbReference type="ARBA" id="ARBA00017665"/>
    </source>
</evidence>
<feature type="compositionally biased region" description="Basic and acidic residues" evidence="8">
    <location>
        <begin position="1565"/>
        <end position="1597"/>
    </location>
</feature>
<feature type="compositionally biased region" description="Basic and acidic residues" evidence="8">
    <location>
        <begin position="1649"/>
        <end position="1661"/>
    </location>
</feature>
<dbReference type="Pfam" id="PF10475">
    <property type="entry name" value="Vps54_N"/>
    <property type="match status" value="1"/>
</dbReference>
<feature type="compositionally biased region" description="Pro residues" evidence="8">
    <location>
        <begin position="1529"/>
        <end position="1538"/>
    </location>
</feature>
<evidence type="ECO:0000259" key="9">
    <source>
        <dbReference type="Pfam" id="PF07928"/>
    </source>
</evidence>
<dbReference type="InterPro" id="IPR012501">
    <property type="entry name" value="Vps54_C"/>
</dbReference>
<reference evidence="11" key="1">
    <citation type="submission" date="2014-11" db="EMBL/GenBank/DDBJ databases">
        <authorList>
            <person name="Otto D Thomas"/>
            <person name="Naeem Raeece"/>
        </authorList>
    </citation>
    <scope>NUCLEOTIDE SEQUENCE</scope>
</reference>